<feature type="domain" description="Mnd1 HTH" evidence="2">
    <location>
        <begin position="55"/>
        <end position="113"/>
    </location>
</feature>
<evidence type="ECO:0000259" key="2">
    <source>
        <dbReference type="Pfam" id="PF03962"/>
    </source>
</evidence>
<feature type="compositionally biased region" description="Basic and acidic residues" evidence="1">
    <location>
        <begin position="124"/>
        <end position="151"/>
    </location>
</feature>
<name>A0A830HZP7_9CHLO</name>
<proteinExistence type="predicted"/>
<feature type="compositionally biased region" description="Low complexity" evidence="1">
    <location>
        <begin position="21"/>
        <end position="32"/>
    </location>
</feature>
<sequence>MSTAATASLAHKTSLDADTITTGTKQPPAAQQQPPPPSSSSKKKGKTPAEKQAIILSFFHTSKAVHVLKEARDDCVRKGVPFGDFENQLQALIDDNLVCKEKVGNGNYLWAFPSEAGRAVKNERARVEESTKQAEQARRDVSDAIRRVQSEDDKEDTPERANLLVQLAQEQALERDQLAKLDKERSDAPEMWEEVRLATLTAVAAANRWLDNIDAVRAVVKKTTGMSPTEAGGPMRQLFENALGDSFAAEECEMHALLSKPCAAVQPTAVQMSVQEAAEVGRTAPRPANDDIKPDDGVGEKGDVAMRDDDGGPPPPALKICTAVEQIAEAADGVENAVEEKEGSA</sequence>
<dbReference type="Pfam" id="PF03962">
    <property type="entry name" value="Mnd1"/>
    <property type="match status" value="1"/>
</dbReference>
<dbReference type="EMBL" id="BNJQ01000042">
    <property type="protein sequence ID" value="GHP12468.1"/>
    <property type="molecule type" value="Genomic_DNA"/>
</dbReference>
<dbReference type="OrthoDB" id="273345at2759"/>
<feature type="region of interest" description="Disordered" evidence="1">
    <location>
        <begin position="124"/>
        <end position="159"/>
    </location>
</feature>
<dbReference type="Proteomes" id="UP000660262">
    <property type="component" value="Unassembled WGS sequence"/>
</dbReference>
<accession>A0A830HZP7</accession>
<organism evidence="3 4">
    <name type="scientific">Pycnococcus provasolii</name>
    <dbReference type="NCBI Taxonomy" id="41880"/>
    <lineage>
        <taxon>Eukaryota</taxon>
        <taxon>Viridiplantae</taxon>
        <taxon>Chlorophyta</taxon>
        <taxon>Pseudoscourfieldiophyceae</taxon>
        <taxon>Pseudoscourfieldiales</taxon>
        <taxon>Pycnococcaceae</taxon>
        <taxon>Pycnococcus</taxon>
    </lineage>
</organism>
<evidence type="ECO:0000256" key="1">
    <source>
        <dbReference type="SAM" id="MobiDB-lite"/>
    </source>
</evidence>
<dbReference type="AlphaFoldDB" id="A0A830HZP7"/>
<dbReference type="InterPro" id="IPR040453">
    <property type="entry name" value="Mnd1_HTH"/>
</dbReference>
<feature type="region of interest" description="Disordered" evidence="1">
    <location>
        <begin position="280"/>
        <end position="318"/>
    </location>
</feature>
<protein>
    <submittedName>
        <fullName evidence="3">Meiotic nuclear division protein 1</fullName>
    </submittedName>
</protein>
<keyword evidence="4" id="KW-1185">Reference proteome</keyword>
<feature type="compositionally biased region" description="Basic and acidic residues" evidence="1">
    <location>
        <begin position="288"/>
        <end position="310"/>
    </location>
</feature>
<comment type="caution">
    <text evidence="3">The sequence shown here is derived from an EMBL/GenBank/DDBJ whole genome shotgun (WGS) entry which is preliminary data.</text>
</comment>
<feature type="region of interest" description="Disordered" evidence="1">
    <location>
        <begin position="1"/>
        <end position="48"/>
    </location>
</feature>
<evidence type="ECO:0000313" key="3">
    <source>
        <dbReference type="EMBL" id="GHP12468.1"/>
    </source>
</evidence>
<gene>
    <name evidence="3" type="ORF">PPROV_001119600</name>
</gene>
<reference evidence="3" key="1">
    <citation type="submission" date="2020-10" db="EMBL/GenBank/DDBJ databases">
        <title>Unveiling of a novel bifunctional photoreceptor, Dualchrome1, isolated from a cosmopolitan green alga.</title>
        <authorList>
            <person name="Suzuki S."/>
            <person name="Kawachi M."/>
        </authorList>
    </citation>
    <scope>NUCLEOTIDE SEQUENCE</scope>
    <source>
        <strain evidence="3">NIES 2893</strain>
    </source>
</reference>
<evidence type="ECO:0000313" key="4">
    <source>
        <dbReference type="Proteomes" id="UP000660262"/>
    </source>
</evidence>